<dbReference type="Proteomes" id="UP000008065">
    <property type="component" value="Unassembled WGS sequence"/>
</dbReference>
<accession>F8N178</accession>
<sequence length="75" mass="8265">MLFNSRRQSSTVQSPSVRHDAIVFKARIGIPTGSFMYEIKLAVFLLTTALGSHESKTRLESITQDIRISSHSGTG</sequence>
<dbReference type="AlphaFoldDB" id="F8N178"/>
<dbReference type="EMBL" id="GL891382">
    <property type="protein sequence ID" value="EGO52262.1"/>
    <property type="molecule type" value="Genomic_DNA"/>
</dbReference>
<organism evidence="1 2">
    <name type="scientific">Neurospora tetrasperma (strain FGSC 2508 / ATCC MYA-4615 / P0657)</name>
    <dbReference type="NCBI Taxonomy" id="510951"/>
    <lineage>
        <taxon>Eukaryota</taxon>
        <taxon>Fungi</taxon>
        <taxon>Dikarya</taxon>
        <taxon>Ascomycota</taxon>
        <taxon>Pezizomycotina</taxon>
        <taxon>Sordariomycetes</taxon>
        <taxon>Sordariomycetidae</taxon>
        <taxon>Sordariales</taxon>
        <taxon>Sordariaceae</taxon>
        <taxon>Neurospora</taxon>
    </lineage>
</organism>
<dbReference type="RefSeq" id="XP_009855902.1">
    <property type="nucleotide sequence ID" value="XM_009857600.1"/>
</dbReference>
<keyword evidence="2" id="KW-1185">Reference proteome</keyword>
<name>F8N178_NEUT8</name>
<gene>
    <name evidence="1" type="ORF">NEUTE1DRAFT_118700</name>
</gene>
<proteinExistence type="predicted"/>
<dbReference type="KEGG" id="nte:NEUTE1DRAFT118700"/>
<dbReference type="HOGENOM" id="CLU_2677801_0_0_1"/>
<protein>
    <submittedName>
        <fullName evidence="1">Uncharacterized protein</fullName>
    </submittedName>
</protein>
<dbReference type="VEuPathDB" id="FungiDB:NEUTE1DRAFT_118700"/>
<evidence type="ECO:0000313" key="2">
    <source>
        <dbReference type="Proteomes" id="UP000008065"/>
    </source>
</evidence>
<evidence type="ECO:0000313" key="1">
    <source>
        <dbReference type="EMBL" id="EGO52262.1"/>
    </source>
</evidence>
<dbReference type="GeneID" id="20823632"/>
<reference evidence="2" key="1">
    <citation type="journal article" date="2011" name="Genetics">
        <title>Massive changes in genome architecture accompany the transition to self-fertility in the filamentous fungus Neurospora tetrasperma.</title>
        <authorList>
            <person name="Ellison C.E."/>
            <person name="Stajich J.E."/>
            <person name="Jacobson D.J."/>
            <person name="Natvig D.O."/>
            <person name="Lapidus A."/>
            <person name="Foster B."/>
            <person name="Aerts A."/>
            <person name="Riley R."/>
            <person name="Lindquist E.A."/>
            <person name="Grigoriev I.V."/>
            <person name="Taylor J.W."/>
        </authorList>
    </citation>
    <scope>NUCLEOTIDE SEQUENCE [LARGE SCALE GENOMIC DNA]</scope>
    <source>
        <strain evidence="2">FGSC 2508 / P0657</strain>
    </source>
</reference>